<evidence type="ECO:0000256" key="2">
    <source>
        <dbReference type="SAM" id="Coils"/>
    </source>
</evidence>
<proteinExistence type="predicted"/>
<feature type="zinc finger region" description="C3H1-type" evidence="1">
    <location>
        <begin position="766"/>
        <end position="793"/>
    </location>
</feature>
<accession>A0A1J8QJV3</accession>
<feature type="coiled-coil region" evidence="2">
    <location>
        <begin position="487"/>
        <end position="539"/>
    </location>
</feature>
<dbReference type="SMART" id="SM00356">
    <property type="entry name" value="ZnF_C3H1"/>
    <property type="match status" value="2"/>
</dbReference>
<feature type="domain" description="C3H1-type" evidence="4">
    <location>
        <begin position="766"/>
        <end position="793"/>
    </location>
</feature>
<dbReference type="PROSITE" id="PS50103">
    <property type="entry name" value="ZF_C3H1"/>
    <property type="match status" value="2"/>
</dbReference>
<feature type="coiled-coil region" evidence="2">
    <location>
        <begin position="18"/>
        <end position="73"/>
    </location>
</feature>
<feature type="region of interest" description="Disordered" evidence="3">
    <location>
        <begin position="328"/>
        <end position="369"/>
    </location>
</feature>
<keyword evidence="6" id="KW-1185">Reference proteome</keyword>
<feature type="domain" description="C3H1-type" evidence="4">
    <location>
        <begin position="378"/>
        <end position="405"/>
    </location>
</feature>
<comment type="caution">
    <text evidence="5">The sequence shown here is derived from an EMBL/GenBank/DDBJ whole genome shotgun (WGS) entry which is preliminary data.</text>
</comment>
<dbReference type="InterPro" id="IPR057683">
    <property type="entry name" value="DUF7923"/>
</dbReference>
<evidence type="ECO:0000313" key="6">
    <source>
        <dbReference type="Proteomes" id="UP000183567"/>
    </source>
</evidence>
<dbReference type="PANTHER" id="PTHR37543:SF1">
    <property type="entry name" value="CCCH ZINC FINGER DNA BINDING PROTEIN (AFU_ORTHOLOGUE AFUA_5G12760)"/>
    <property type="match status" value="1"/>
</dbReference>
<keyword evidence="1" id="KW-0479">Metal-binding</keyword>
<feature type="zinc finger region" description="C3H1-type" evidence="1">
    <location>
        <begin position="378"/>
        <end position="405"/>
    </location>
</feature>
<evidence type="ECO:0000259" key="4">
    <source>
        <dbReference type="PROSITE" id="PS50103"/>
    </source>
</evidence>
<keyword evidence="2" id="KW-0175">Coiled coil</keyword>
<feature type="region of interest" description="Disordered" evidence="3">
    <location>
        <begin position="281"/>
        <end position="307"/>
    </location>
</feature>
<keyword evidence="1" id="KW-0862">Zinc</keyword>
<feature type="compositionally biased region" description="Pro residues" evidence="3">
    <location>
        <begin position="289"/>
        <end position="299"/>
    </location>
</feature>
<organism evidence="5 6">
    <name type="scientific">Rhizopogon vesiculosus</name>
    <dbReference type="NCBI Taxonomy" id="180088"/>
    <lineage>
        <taxon>Eukaryota</taxon>
        <taxon>Fungi</taxon>
        <taxon>Dikarya</taxon>
        <taxon>Basidiomycota</taxon>
        <taxon>Agaricomycotina</taxon>
        <taxon>Agaricomycetes</taxon>
        <taxon>Agaricomycetidae</taxon>
        <taxon>Boletales</taxon>
        <taxon>Suillineae</taxon>
        <taxon>Rhizopogonaceae</taxon>
        <taxon>Rhizopogon</taxon>
    </lineage>
</organism>
<name>A0A1J8QJV3_9AGAM</name>
<protein>
    <recommendedName>
        <fullName evidence="4">C3H1-type domain-containing protein</fullName>
    </recommendedName>
</protein>
<feature type="compositionally biased region" description="Low complexity" evidence="3">
    <location>
        <begin position="335"/>
        <end position="358"/>
    </location>
</feature>
<dbReference type="PANTHER" id="PTHR37543">
    <property type="entry name" value="CCCH ZINC FINGER DNA BINDING PROTEIN (AFU_ORTHOLOGUE AFUA_5G12760)"/>
    <property type="match status" value="1"/>
</dbReference>
<reference evidence="5 6" key="1">
    <citation type="submission" date="2016-03" db="EMBL/GenBank/DDBJ databases">
        <title>Comparative genomics of the ectomycorrhizal sister species Rhizopogon vinicolor and Rhizopogon vesiculosus (Basidiomycota: Boletales) reveals a divergence of the mating type B locus.</title>
        <authorList>
            <person name="Mujic A.B."/>
            <person name="Kuo A."/>
            <person name="Tritt A."/>
            <person name="Lipzen A."/>
            <person name="Chen C."/>
            <person name="Johnson J."/>
            <person name="Sharma A."/>
            <person name="Barry K."/>
            <person name="Grigoriev I.V."/>
            <person name="Spatafora J.W."/>
        </authorList>
    </citation>
    <scope>NUCLEOTIDE SEQUENCE [LARGE SCALE GENOMIC DNA]</scope>
    <source>
        <strain evidence="5 6">AM-OR11-056</strain>
    </source>
</reference>
<dbReference type="EMBL" id="LVVM01000339">
    <property type="protein sequence ID" value="OJA20927.1"/>
    <property type="molecule type" value="Genomic_DNA"/>
</dbReference>
<evidence type="ECO:0000256" key="3">
    <source>
        <dbReference type="SAM" id="MobiDB-lite"/>
    </source>
</evidence>
<sequence>MNASENHGIIQYPIRNTLEHLSGEIQELLNNANLYENRILELSTNLGAFKTAYSAKEEQLRRQTEKINDLIHELNVLKGLDKRVICLLDGDGMIFTQELMSQGQEGGLAAARKLTERIRQFMSAEGFEQYQLWVYLFYHKRGLLDTFGRVGMAPVRAKFDDFMMGFNQAAERFIMVDVGGSKEAADAKLKVHLEDNIRLPHTHKIFFGGCHDNGYVHNLRSVITSGFGDKLVLMPGYSDVAVDIKALQLAELRVPELFMPTKLVAPSYNIIATGPPPGLAPTTPKLSAAPPPISPPAAPPGVNHLFGEGQGLMARRQSLQSYKSALQAPQVRFGSPEAEPSESSESSEASEIPFRLPRLSPPSPPRQRRIDPRLALSKHVPPPCTLFYLAQCRHGSTCKYSHDYLLEEEHYEELQENAKKTPCKVTNEGLPPPFTLWLSASHLAGTPRSSLINGPAPLQHSLHSLISTLYLIVAHPYGNVSGSRDLSSATVKRNADLENRLADLEVELAVWKQAHATALEGADREAKALKGRMASLNAQVASMETFMSQSLLVLCVIDGDACIFNDLLLRQGHEGGRQAAQQLTRAVADYLTSEDIHVLGRLSFWVTIYFNKAVLAGVLERHKLCTPEQLDAFIMGFSQSSPRFILVDVGYGKDATFTKITGGQENTYAPTIAALQNDGLLGKVAFLEACRASPNYAQKHRLPILTVDTLFINQRLSPPSRTPPPLNINGLSPILTSGGLPTPHSPPNIPSSVNGRLVDPTLPLHKHSPPPCNEFYLMSCTKGGACKYSHDYVLTPDQLATLAANAKKAPCLQCPYGDRCCWGHVCPNGPKCFHLSKGKCWFKGESMHNASPQQSP</sequence>
<dbReference type="OrthoDB" id="2270193at2759"/>
<dbReference type="Proteomes" id="UP000183567">
    <property type="component" value="Unassembled WGS sequence"/>
</dbReference>
<gene>
    <name evidence="5" type="ORF">AZE42_00914</name>
</gene>
<dbReference type="GO" id="GO:0008270">
    <property type="term" value="F:zinc ion binding"/>
    <property type="evidence" value="ECO:0007669"/>
    <property type="project" value="UniProtKB-KW"/>
</dbReference>
<dbReference type="STRING" id="180088.A0A1J8QJV3"/>
<dbReference type="Pfam" id="PF25540">
    <property type="entry name" value="DUF7923"/>
    <property type="match status" value="2"/>
</dbReference>
<keyword evidence="1" id="KW-0863">Zinc-finger</keyword>
<dbReference type="InterPro" id="IPR000571">
    <property type="entry name" value="Znf_CCCH"/>
</dbReference>
<evidence type="ECO:0000256" key="1">
    <source>
        <dbReference type="PROSITE-ProRule" id="PRU00723"/>
    </source>
</evidence>
<dbReference type="AlphaFoldDB" id="A0A1J8QJV3"/>
<evidence type="ECO:0000313" key="5">
    <source>
        <dbReference type="EMBL" id="OJA20927.1"/>
    </source>
</evidence>